<evidence type="ECO:0000256" key="13">
    <source>
        <dbReference type="ARBA" id="ARBA00022737"/>
    </source>
</evidence>
<comment type="subcellular location">
    <subcellularLocation>
        <location evidence="3">Cell membrane</location>
        <topology evidence="3">Single-pass membrane protein</topology>
    </subcellularLocation>
    <subcellularLocation>
        <location evidence="4 20">Secreted</location>
        <location evidence="4 20">Extracellular space</location>
        <location evidence="4 20">Apoplast</location>
    </subcellularLocation>
</comment>
<feature type="domain" description="Plastocyanin-like" evidence="22">
    <location>
        <begin position="159"/>
        <end position="312"/>
    </location>
</feature>
<dbReference type="CDD" id="cd13897">
    <property type="entry name" value="CuRO_3_LCC_plant"/>
    <property type="match status" value="1"/>
</dbReference>
<evidence type="ECO:0000256" key="16">
    <source>
        <dbReference type="ARBA" id="ARBA00023008"/>
    </source>
</evidence>
<keyword evidence="20" id="KW-0732">Signal</keyword>
<dbReference type="InterPro" id="IPR001117">
    <property type="entry name" value="Cu-oxidase_2nd"/>
</dbReference>
<keyword evidence="12 20" id="KW-0479">Metal-binding</keyword>
<feature type="domain" description="Plastocyanin-like" evidence="23">
    <location>
        <begin position="424"/>
        <end position="555"/>
    </location>
</feature>
<dbReference type="InterPro" id="IPR033138">
    <property type="entry name" value="Cu_oxidase_CS"/>
</dbReference>
<evidence type="ECO:0000256" key="1">
    <source>
        <dbReference type="ARBA" id="ARBA00000349"/>
    </source>
</evidence>
<evidence type="ECO:0000256" key="2">
    <source>
        <dbReference type="ARBA" id="ARBA00002075"/>
    </source>
</evidence>
<feature type="signal peptide" evidence="20">
    <location>
        <begin position="1"/>
        <end position="32"/>
    </location>
</feature>
<evidence type="ECO:0000256" key="19">
    <source>
        <dbReference type="ARBA" id="ARBA00024340"/>
    </source>
</evidence>
<dbReference type="Pfam" id="PF07732">
    <property type="entry name" value="Cu-oxidase_3"/>
    <property type="match status" value="1"/>
</dbReference>
<dbReference type="PANTHER" id="PTHR11709">
    <property type="entry name" value="MULTI-COPPER OXIDASE"/>
    <property type="match status" value="1"/>
</dbReference>
<comment type="catalytic activity">
    <reaction evidence="1 20">
        <text>4 hydroquinone + O2 = 4 benzosemiquinone + 2 H2O</text>
        <dbReference type="Rhea" id="RHEA:11276"/>
        <dbReference type="ChEBI" id="CHEBI:15377"/>
        <dbReference type="ChEBI" id="CHEBI:15379"/>
        <dbReference type="ChEBI" id="CHEBI:17594"/>
        <dbReference type="ChEBI" id="CHEBI:17977"/>
        <dbReference type="EC" id="1.10.3.2"/>
    </reaction>
</comment>
<organism evidence="25 26">
    <name type="scientific">Digitaria exilis</name>
    <dbReference type="NCBI Taxonomy" id="1010633"/>
    <lineage>
        <taxon>Eukaryota</taxon>
        <taxon>Viridiplantae</taxon>
        <taxon>Streptophyta</taxon>
        <taxon>Embryophyta</taxon>
        <taxon>Tracheophyta</taxon>
        <taxon>Spermatophyta</taxon>
        <taxon>Magnoliopsida</taxon>
        <taxon>Liliopsida</taxon>
        <taxon>Poales</taxon>
        <taxon>Poaceae</taxon>
        <taxon>PACMAD clade</taxon>
        <taxon>Panicoideae</taxon>
        <taxon>Panicodae</taxon>
        <taxon>Paniceae</taxon>
        <taxon>Anthephorinae</taxon>
        <taxon>Digitaria</taxon>
    </lineage>
</organism>
<dbReference type="FunFam" id="2.60.40.420:FF:000049">
    <property type="entry name" value="Laccase"/>
    <property type="match status" value="1"/>
</dbReference>
<dbReference type="Pfam" id="PF08137">
    <property type="entry name" value="DVL"/>
    <property type="match status" value="1"/>
</dbReference>
<keyword evidence="7" id="KW-0217">Developmental protein</keyword>
<feature type="region of interest" description="Disordered" evidence="21">
    <location>
        <begin position="590"/>
        <end position="633"/>
    </location>
</feature>
<evidence type="ECO:0000256" key="15">
    <source>
        <dbReference type="ARBA" id="ARBA00023002"/>
    </source>
</evidence>
<dbReference type="InterPro" id="IPR034289">
    <property type="entry name" value="CuRO_3_LCC"/>
</dbReference>
<dbReference type="GO" id="GO:0005886">
    <property type="term" value="C:plasma membrane"/>
    <property type="evidence" value="ECO:0007669"/>
    <property type="project" value="UniProtKB-SubCell"/>
</dbReference>
<dbReference type="AlphaFoldDB" id="A0A835BLZ1"/>
<comment type="similarity">
    <text evidence="5 20">Belongs to the multicopper oxidase family.</text>
</comment>
<protein>
    <recommendedName>
        <fullName evidence="6 20">Laccase</fullName>
        <ecNumber evidence="6 20">1.10.3.2</ecNumber>
    </recommendedName>
    <alternativeName>
        <fullName evidence="20">Benzenediol:oxygen oxidoreductase</fullName>
    </alternativeName>
    <alternativeName>
        <fullName evidence="20">Diphenol oxidase</fullName>
    </alternativeName>
    <alternativeName>
        <fullName evidence="20">Urishiol oxidase</fullName>
    </alternativeName>
</protein>
<dbReference type="Pfam" id="PF07731">
    <property type="entry name" value="Cu-oxidase_2"/>
    <property type="match status" value="1"/>
</dbReference>
<evidence type="ECO:0000259" key="24">
    <source>
        <dbReference type="Pfam" id="PF07732"/>
    </source>
</evidence>
<dbReference type="GO" id="GO:0008285">
    <property type="term" value="P:negative regulation of cell population proliferation"/>
    <property type="evidence" value="ECO:0007669"/>
    <property type="project" value="InterPro"/>
</dbReference>
<comment type="function">
    <text evidence="2 20">Lignin degradation and detoxification of lignin-derived products.</text>
</comment>
<comment type="caution">
    <text evidence="25">The sequence shown here is derived from an EMBL/GenBank/DDBJ whole genome shotgun (WGS) entry which is preliminary data.</text>
</comment>
<dbReference type="GO" id="GO:0052716">
    <property type="term" value="F:hydroquinone:oxygen oxidoreductase activity"/>
    <property type="evidence" value="ECO:0007669"/>
    <property type="project" value="UniProtKB-EC"/>
</dbReference>
<dbReference type="SUPFAM" id="SSF49503">
    <property type="entry name" value="Cupredoxins"/>
    <property type="match status" value="3"/>
</dbReference>
<reference evidence="25" key="1">
    <citation type="submission" date="2020-07" db="EMBL/GenBank/DDBJ databases">
        <title>Genome sequence and genetic diversity analysis of an under-domesticated orphan crop, white fonio (Digitaria exilis).</title>
        <authorList>
            <person name="Bennetzen J.L."/>
            <person name="Chen S."/>
            <person name="Ma X."/>
            <person name="Wang X."/>
            <person name="Yssel A.E.J."/>
            <person name="Chaluvadi S.R."/>
            <person name="Johnson M."/>
            <person name="Gangashetty P."/>
            <person name="Hamidou F."/>
            <person name="Sanogo M.D."/>
            <person name="Zwaenepoel A."/>
            <person name="Wallace J."/>
            <person name="Van De Peer Y."/>
            <person name="Van Deynze A."/>
        </authorList>
    </citation>
    <scope>NUCLEOTIDE SEQUENCE</scope>
    <source>
        <tissue evidence="25">Leaves</tissue>
    </source>
</reference>
<evidence type="ECO:0000313" key="26">
    <source>
        <dbReference type="Proteomes" id="UP000636709"/>
    </source>
</evidence>
<keyword evidence="8" id="KW-1003">Cell membrane</keyword>
<evidence type="ECO:0000256" key="12">
    <source>
        <dbReference type="ARBA" id="ARBA00022723"/>
    </source>
</evidence>
<evidence type="ECO:0000256" key="10">
    <source>
        <dbReference type="ARBA" id="ARBA00022525"/>
    </source>
</evidence>
<evidence type="ECO:0000256" key="11">
    <source>
        <dbReference type="ARBA" id="ARBA00022692"/>
    </source>
</evidence>
<evidence type="ECO:0000256" key="18">
    <source>
        <dbReference type="ARBA" id="ARBA00023185"/>
    </source>
</evidence>
<keyword evidence="14" id="KW-1133">Transmembrane helix</keyword>
<dbReference type="PROSITE" id="PS00080">
    <property type="entry name" value="MULTICOPPER_OXIDASE2"/>
    <property type="match status" value="1"/>
</dbReference>
<accession>A0A835BLZ1</accession>
<keyword evidence="10 20" id="KW-0964">Secreted</keyword>
<evidence type="ECO:0000256" key="17">
    <source>
        <dbReference type="ARBA" id="ARBA00023136"/>
    </source>
</evidence>
<dbReference type="CDD" id="cd13849">
    <property type="entry name" value="CuRO_1_LCC_plant"/>
    <property type="match status" value="1"/>
</dbReference>
<evidence type="ECO:0000259" key="22">
    <source>
        <dbReference type="Pfam" id="PF00394"/>
    </source>
</evidence>
<evidence type="ECO:0000256" key="4">
    <source>
        <dbReference type="ARBA" id="ARBA00004271"/>
    </source>
</evidence>
<dbReference type="CDD" id="cd13875">
    <property type="entry name" value="CuRO_2_LCC_plant"/>
    <property type="match status" value="1"/>
</dbReference>
<dbReference type="GO" id="GO:0048367">
    <property type="term" value="P:shoot system development"/>
    <property type="evidence" value="ECO:0007669"/>
    <property type="project" value="UniProtKB-ARBA"/>
</dbReference>
<keyword evidence="16 20" id="KW-0186">Copper</keyword>
<dbReference type="Proteomes" id="UP000636709">
    <property type="component" value="Unassembled WGS sequence"/>
</dbReference>
<keyword evidence="9 20" id="KW-0052">Apoplast</keyword>
<gene>
    <name evidence="25" type="ORF">HU200_031944</name>
</gene>
<evidence type="ECO:0000256" key="14">
    <source>
        <dbReference type="ARBA" id="ARBA00022989"/>
    </source>
</evidence>
<dbReference type="InterPro" id="IPR012552">
    <property type="entry name" value="DVL"/>
</dbReference>
<dbReference type="GO" id="GO:0005507">
    <property type="term" value="F:copper ion binding"/>
    <property type="evidence" value="ECO:0007669"/>
    <property type="project" value="InterPro"/>
</dbReference>
<evidence type="ECO:0000256" key="20">
    <source>
        <dbReference type="RuleBase" id="RU361119"/>
    </source>
</evidence>
<evidence type="ECO:0000256" key="5">
    <source>
        <dbReference type="ARBA" id="ARBA00010609"/>
    </source>
</evidence>
<dbReference type="GO" id="GO:0048046">
    <property type="term" value="C:apoplast"/>
    <property type="evidence" value="ECO:0007669"/>
    <property type="project" value="UniProtKB-SubCell"/>
</dbReference>
<dbReference type="EMBL" id="JACEFO010001777">
    <property type="protein sequence ID" value="KAF8703848.1"/>
    <property type="molecule type" value="Genomic_DNA"/>
</dbReference>
<evidence type="ECO:0000259" key="23">
    <source>
        <dbReference type="Pfam" id="PF07731"/>
    </source>
</evidence>
<evidence type="ECO:0000256" key="3">
    <source>
        <dbReference type="ARBA" id="ARBA00004162"/>
    </source>
</evidence>
<evidence type="ECO:0000256" key="7">
    <source>
        <dbReference type="ARBA" id="ARBA00022473"/>
    </source>
</evidence>
<feature type="domain" description="Plastocyanin-like" evidence="24">
    <location>
        <begin position="41"/>
        <end position="145"/>
    </location>
</feature>
<dbReference type="InterPro" id="IPR045087">
    <property type="entry name" value="Cu-oxidase_fam"/>
</dbReference>
<dbReference type="Pfam" id="PF00394">
    <property type="entry name" value="Cu-oxidase"/>
    <property type="match status" value="1"/>
</dbReference>
<dbReference type="NCBIfam" id="TIGR03389">
    <property type="entry name" value="laccase"/>
    <property type="match status" value="1"/>
</dbReference>
<keyword evidence="15 20" id="KW-0560">Oxidoreductase</keyword>
<proteinExistence type="inferred from homology"/>
<dbReference type="InterPro" id="IPR011707">
    <property type="entry name" value="Cu-oxidase-like_N"/>
</dbReference>
<dbReference type="Gene3D" id="2.60.40.420">
    <property type="entry name" value="Cupredoxins - blue copper proteins"/>
    <property type="match status" value="3"/>
</dbReference>
<dbReference type="InterPro" id="IPR011706">
    <property type="entry name" value="Cu-oxidase_C"/>
</dbReference>
<keyword evidence="13 20" id="KW-0677">Repeat</keyword>
<keyword evidence="17" id="KW-0472">Membrane</keyword>
<dbReference type="InterPro" id="IPR002355">
    <property type="entry name" value="Cu_oxidase_Cu_BS"/>
</dbReference>
<evidence type="ECO:0000256" key="8">
    <source>
        <dbReference type="ARBA" id="ARBA00022475"/>
    </source>
</evidence>
<feature type="chain" id="PRO_5033107963" description="Laccase" evidence="20">
    <location>
        <begin position="33"/>
        <end position="825"/>
    </location>
</feature>
<dbReference type="PANTHER" id="PTHR11709:SF67">
    <property type="entry name" value="LACCASE-11-RELATED"/>
    <property type="match status" value="1"/>
</dbReference>
<keyword evidence="26" id="KW-1185">Reference proteome</keyword>
<sequence length="825" mass="88102">MAGGRRLRCLSPACLFLATAVALLAMPDLAAARTRRYTFNVTMATVTRLCVTKSIPTVNGQFPGPKVVVREGDRLIVQIHNNINNNVTFHCGWADGPSYITQCPIRPGQSYAYNFRIVGQRGTLWWHAHFSWLRATLYGPLVILPPLGVPYPFPKPDKEIPLMLGEWFNADPEAVIKQALRTGGGPNVSDAYTFNGLPGPTYNCSSSAGDTFRLRVSRGKTYMLRLVNAALNDELFFAVANHTLTVVQADANYVKPFVAATLVISPGQTMDVLLTAAAAATSSPAFAIAVAPYTNTVGTFDNTTAVAVLDYAPPPQVTGAAALPLPALPLYNDTAAVANFSANFRSLASTSYPARVPQAVDRKFFFAVGLGSDPCKSRVNGTCQGPNGTRFAASMNNVSFAMPKTSLLQAHYQRRYSGVLTANFPATPAMPFNYTGTPPNNTFVSHGTRVVPLGFNTSVEVVLQDTSILGAESHPLHLHGYDFYVVGTGFGNYDANNDTAKYNLVDPVQRNTISVPTAGWVAIRFVADNPGVWIMHCHLDVHLSWGLAMAWLVNDGPLPNQKLPPPPSDIPKSAARAAPVVARAYAVPPSTALASQPERNARAPCGGQADTGTPGHTGDGSQAPGGPRSVRLDMRDGAPATQLCGERRLALLAARTAPKPYTHGHSAPQQPAFAAAGHTRRSVISVIQSDTPRARPLGPSAGAAPFFIRAPCSSLYASTSSRVSTSCACLRMLHASPSHMEPRKEDDEGEGRRLCEKKKKAWEGAVAAAVPAHAGGEGGKGGASSSTTSFREIARRCVGLVREQRARLYIARRCATMLACWRDTS</sequence>
<dbReference type="InterPro" id="IPR034285">
    <property type="entry name" value="CuRO_2_LCC"/>
</dbReference>
<comment type="cofactor">
    <cofactor evidence="20">
        <name>Cu cation</name>
        <dbReference type="ChEBI" id="CHEBI:23378"/>
    </cofactor>
    <text evidence="20">Binds 4 Cu cations per monomer.</text>
</comment>
<dbReference type="GO" id="GO:0046274">
    <property type="term" value="P:lignin catabolic process"/>
    <property type="evidence" value="ECO:0007669"/>
    <property type="project" value="UniProtKB-KW"/>
</dbReference>
<evidence type="ECO:0000313" key="25">
    <source>
        <dbReference type="EMBL" id="KAF8703848.1"/>
    </source>
</evidence>
<evidence type="ECO:0000256" key="9">
    <source>
        <dbReference type="ARBA" id="ARBA00022523"/>
    </source>
</evidence>
<dbReference type="InterPro" id="IPR034288">
    <property type="entry name" value="CuRO_1_LCC"/>
</dbReference>
<dbReference type="EC" id="1.10.3.2" evidence="6 20"/>
<dbReference type="OrthoDB" id="2121828at2759"/>
<keyword evidence="18 20" id="KW-0439">Lignin degradation</keyword>
<dbReference type="InterPro" id="IPR008972">
    <property type="entry name" value="Cupredoxin"/>
</dbReference>
<dbReference type="PROSITE" id="PS00079">
    <property type="entry name" value="MULTICOPPER_OXIDASE1"/>
    <property type="match status" value="1"/>
</dbReference>
<name>A0A835BLZ1_9POAL</name>
<comment type="similarity">
    <text evidence="19">Belongs to the DVL/RTFL small polypeptides family.</text>
</comment>
<dbReference type="InterPro" id="IPR017761">
    <property type="entry name" value="Laccase"/>
</dbReference>
<evidence type="ECO:0000256" key="6">
    <source>
        <dbReference type="ARBA" id="ARBA00012297"/>
    </source>
</evidence>
<keyword evidence="11" id="KW-0812">Transmembrane</keyword>
<evidence type="ECO:0000256" key="21">
    <source>
        <dbReference type="SAM" id="MobiDB-lite"/>
    </source>
</evidence>